<dbReference type="EMBL" id="CP042652">
    <property type="protein sequence ID" value="QKE27468.1"/>
    <property type="molecule type" value="Genomic_DNA"/>
</dbReference>
<dbReference type="GO" id="GO:0015833">
    <property type="term" value="P:peptide transport"/>
    <property type="evidence" value="ECO:0007669"/>
    <property type="project" value="TreeGrafter"/>
</dbReference>
<keyword evidence="4" id="KW-1133">Transmembrane helix</keyword>
<comment type="similarity">
    <text evidence="1">Belongs to the bacterial solute-binding protein 5 family.</text>
</comment>
<keyword evidence="4" id="KW-0472">Membrane</keyword>
<evidence type="ECO:0000256" key="2">
    <source>
        <dbReference type="ARBA" id="ARBA00022448"/>
    </source>
</evidence>
<dbReference type="PANTHER" id="PTHR30290:SF9">
    <property type="entry name" value="OLIGOPEPTIDE-BINDING PROTEIN APPA"/>
    <property type="match status" value="1"/>
</dbReference>
<name>A0A6M8EFS4_9BACT</name>
<keyword evidence="3" id="KW-0732">Signal</keyword>
<dbReference type="PANTHER" id="PTHR30290">
    <property type="entry name" value="PERIPLASMIC BINDING COMPONENT OF ABC TRANSPORTER"/>
    <property type="match status" value="1"/>
</dbReference>
<keyword evidence="2" id="KW-0813">Transport</keyword>
<dbReference type="GO" id="GO:0030288">
    <property type="term" value="C:outer membrane-bounded periplasmic space"/>
    <property type="evidence" value="ECO:0007669"/>
    <property type="project" value="UniProtKB-ARBA"/>
</dbReference>
<keyword evidence="7" id="KW-1185">Reference proteome</keyword>
<dbReference type="GO" id="GO:1904680">
    <property type="term" value="F:peptide transmembrane transporter activity"/>
    <property type="evidence" value="ECO:0007669"/>
    <property type="project" value="TreeGrafter"/>
</dbReference>
<dbReference type="Gene3D" id="3.40.190.10">
    <property type="entry name" value="Periplasmic binding protein-like II"/>
    <property type="match status" value="1"/>
</dbReference>
<evidence type="ECO:0000313" key="7">
    <source>
        <dbReference type="Proteomes" id="UP000503483"/>
    </source>
</evidence>
<dbReference type="Gene3D" id="3.90.76.10">
    <property type="entry name" value="Dipeptide-binding Protein, Domain 1"/>
    <property type="match status" value="1"/>
</dbReference>
<dbReference type="AlphaFoldDB" id="A0A6M8EFS4"/>
<feature type="domain" description="Solute-binding protein family 5" evidence="5">
    <location>
        <begin position="101"/>
        <end position="452"/>
    </location>
</feature>
<dbReference type="InterPro" id="IPR030678">
    <property type="entry name" value="Peptide/Ni-bd"/>
</dbReference>
<evidence type="ECO:0000256" key="1">
    <source>
        <dbReference type="ARBA" id="ARBA00005695"/>
    </source>
</evidence>
<evidence type="ECO:0000256" key="4">
    <source>
        <dbReference type="SAM" id="Phobius"/>
    </source>
</evidence>
<proteinExistence type="inferred from homology"/>
<dbReference type="Pfam" id="PF00496">
    <property type="entry name" value="SBP_bac_5"/>
    <property type="match status" value="1"/>
</dbReference>
<dbReference type="Proteomes" id="UP000503483">
    <property type="component" value="Chromosome"/>
</dbReference>
<evidence type="ECO:0000259" key="5">
    <source>
        <dbReference type="Pfam" id="PF00496"/>
    </source>
</evidence>
<gene>
    <name evidence="6" type="ORF">AACT_0239</name>
</gene>
<feature type="transmembrane region" description="Helical" evidence="4">
    <location>
        <begin position="41"/>
        <end position="61"/>
    </location>
</feature>
<dbReference type="InterPro" id="IPR000914">
    <property type="entry name" value="SBP_5_dom"/>
</dbReference>
<dbReference type="Gene3D" id="3.10.105.10">
    <property type="entry name" value="Dipeptide-binding Protein, Domain 3"/>
    <property type="match status" value="1"/>
</dbReference>
<keyword evidence="4" id="KW-0812">Transmembrane</keyword>
<sequence>MVFSKSISYCSQKKERLCCSFFYALFYAYLYKKTIQYPMKLLTYYLLLITYLSASTLNLSMSSSPSRLNPILANDSASSEISDWLFNGLFKYDKNGNHTVDLAQSYEFETPTKLIIKLRNNVLWHDGVKFTSKDVVFTYEKIIDPKVFNSIKSNFQEVQSVKAIDDFTLEIIYKQPYFKAIETWMVGILPYHLLKDEENLMTSSFNKNPIGTGSYKLKEFKTAQDIELIANENYFEGIPKIDKILYQFLPDPNTSFLYLKQKKLDIGGLTPIQIDRQIDDDFKNKFTIIQKPSFAYTYLGFNLNNEKFKDLRIRQALSLAIDRQELVDILFFGYGKICNGPFLPDSFAYNEKIKPITQNIEKAKELLKELGYDENNPFTFEVVTNTGNDTRINTAQILQYQLEKVGVKMTIRVMEWQAFLNTVVHPKKFDAVILGWSLGLMPDAYPLWHSSSDKLGGFNLVSYKNEKVDKLIEDGINTINREELGKIYKEIFKIISDDLPYLFLYIPDGITVVNKEIKNVEPSFIGIMHNQKDWELEQ</sequence>
<dbReference type="SUPFAM" id="SSF53850">
    <property type="entry name" value="Periplasmic binding protein-like II"/>
    <property type="match status" value="1"/>
</dbReference>
<dbReference type="CDD" id="cd08514">
    <property type="entry name" value="PBP2_AppA_like"/>
    <property type="match status" value="1"/>
</dbReference>
<accession>A0A6M8EFS4</accession>
<protein>
    <submittedName>
        <fullName evidence="6">Extracellular solute-binding protein</fullName>
    </submittedName>
</protein>
<dbReference type="PIRSF" id="PIRSF002741">
    <property type="entry name" value="MppA"/>
    <property type="match status" value="1"/>
</dbReference>
<evidence type="ECO:0000313" key="6">
    <source>
        <dbReference type="EMBL" id="QKE27468.1"/>
    </source>
</evidence>
<reference evidence="6 7" key="1">
    <citation type="submission" date="2019-08" db="EMBL/GenBank/DDBJ databases">
        <title>Complete genome sequence of Arcobacter acticola.</title>
        <authorList>
            <person name="Miller W."/>
        </authorList>
    </citation>
    <scope>NUCLEOTIDE SEQUENCE [LARGE SCALE GENOMIC DNA]</scope>
    <source>
        <strain evidence="6 7">KCTC 52212</strain>
    </source>
</reference>
<organism evidence="6 7">
    <name type="scientific">Arcobacter acticola</name>
    <dbReference type="NCBI Taxonomy" id="1849015"/>
    <lineage>
        <taxon>Bacteria</taxon>
        <taxon>Pseudomonadati</taxon>
        <taxon>Campylobacterota</taxon>
        <taxon>Epsilonproteobacteria</taxon>
        <taxon>Campylobacterales</taxon>
        <taxon>Arcobacteraceae</taxon>
        <taxon>Arcobacter</taxon>
    </lineage>
</organism>
<dbReference type="GO" id="GO:0043190">
    <property type="term" value="C:ATP-binding cassette (ABC) transporter complex"/>
    <property type="evidence" value="ECO:0007669"/>
    <property type="project" value="InterPro"/>
</dbReference>
<dbReference type="KEGG" id="paco:AACT_0239"/>
<evidence type="ECO:0000256" key="3">
    <source>
        <dbReference type="ARBA" id="ARBA00022729"/>
    </source>
</evidence>
<dbReference type="InterPro" id="IPR039424">
    <property type="entry name" value="SBP_5"/>
</dbReference>